<evidence type="ECO:0000256" key="1">
    <source>
        <dbReference type="SAM" id="MobiDB-lite"/>
    </source>
</evidence>
<dbReference type="KEGG" id="lcre:Pla8534_69150"/>
<dbReference type="PANTHER" id="PTHR48098:SF3">
    <property type="entry name" value="IRON(III) ENTEROBACTIN ESTERASE"/>
    <property type="match status" value="1"/>
</dbReference>
<keyword evidence="4" id="KW-1185">Reference proteome</keyword>
<proteinExistence type="predicted"/>
<name>A0A518E4J9_9BACT</name>
<feature type="chain" id="PRO_5021895504" evidence="2">
    <location>
        <begin position="26"/>
        <end position="377"/>
    </location>
</feature>
<protein>
    <submittedName>
        <fullName evidence="3">Enterobactin/ferric enterobactin esterase</fullName>
    </submittedName>
</protein>
<reference evidence="3 4" key="1">
    <citation type="submission" date="2019-02" db="EMBL/GenBank/DDBJ databases">
        <title>Deep-cultivation of Planctomycetes and their phenomic and genomic characterization uncovers novel biology.</title>
        <authorList>
            <person name="Wiegand S."/>
            <person name="Jogler M."/>
            <person name="Boedeker C."/>
            <person name="Pinto D."/>
            <person name="Vollmers J."/>
            <person name="Rivas-Marin E."/>
            <person name="Kohn T."/>
            <person name="Peeters S.H."/>
            <person name="Heuer A."/>
            <person name="Rast P."/>
            <person name="Oberbeckmann S."/>
            <person name="Bunk B."/>
            <person name="Jeske O."/>
            <person name="Meyerdierks A."/>
            <person name="Storesund J.E."/>
            <person name="Kallscheuer N."/>
            <person name="Luecker S."/>
            <person name="Lage O.M."/>
            <person name="Pohl T."/>
            <person name="Merkel B.J."/>
            <person name="Hornburger P."/>
            <person name="Mueller R.-W."/>
            <person name="Bruemmer F."/>
            <person name="Labrenz M."/>
            <person name="Spormann A.M."/>
            <person name="Op den Camp H."/>
            <person name="Overmann J."/>
            <person name="Amann R."/>
            <person name="Jetten M.S.M."/>
            <person name="Mascher T."/>
            <person name="Medema M.H."/>
            <person name="Devos D.P."/>
            <person name="Kaster A.-K."/>
            <person name="Ovreas L."/>
            <person name="Rohde M."/>
            <person name="Galperin M.Y."/>
            <person name="Jogler C."/>
        </authorList>
    </citation>
    <scope>NUCLEOTIDE SEQUENCE [LARGE SCALE GENOMIC DNA]</scope>
    <source>
        <strain evidence="3 4">Pla85_3_4</strain>
    </source>
</reference>
<feature type="region of interest" description="Disordered" evidence="1">
    <location>
        <begin position="25"/>
        <end position="60"/>
    </location>
</feature>
<dbReference type="OrthoDB" id="9775130at2"/>
<evidence type="ECO:0000313" key="4">
    <source>
        <dbReference type="Proteomes" id="UP000317648"/>
    </source>
</evidence>
<dbReference type="PROSITE" id="PS51257">
    <property type="entry name" value="PROKAR_LIPOPROTEIN"/>
    <property type="match status" value="1"/>
</dbReference>
<sequence precursor="true">MSKSWMLLLPAVLLGACLLADSAQAQPKKRATPPTRPFDAPGSPSFTRLDGKPGVNPPADVNGNFVIGPEYAPAPERQVMEGVPQGKVSQFTMDSTQGKLFNPGIARDVFGTVDPKNPKTLIVDTHEIDYQRQITVYVPAQYKPGSEAPFMVIHDGPKGKPDMTVPHILDNLIAQKRAPAMVVIMIANGGGDAQGHERGREYDTMSGLFAEYIETEVLPLVEKNCDVKLTKDPDGRAAMGSSSGGSAALIMAWYRPDLYHRVLTTSGTFVNQQWPFNPETPDGAWGFHNKLIPESDRKPLRIFLAVGDRDSLNPNIMRDDMHDWVEANHRMAKVLKEKGYPYQYLFCLNAGHGVGNAKAQFLPHAIEWVWHGYGEKK</sequence>
<evidence type="ECO:0000256" key="2">
    <source>
        <dbReference type="SAM" id="SignalP"/>
    </source>
</evidence>
<dbReference type="PANTHER" id="PTHR48098">
    <property type="entry name" value="ENTEROCHELIN ESTERASE-RELATED"/>
    <property type="match status" value="1"/>
</dbReference>
<dbReference type="InterPro" id="IPR029058">
    <property type="entry name" value="AB_hydrolase_fold"/>
</dbReference>
<dbReference type="SUPFAM" id="SSF53474">
    <property type="entry name" value="alpha/beta-Hydrolases"/>
    <property type="match status" value="1"/>
</dbReference>
<organism evidence="3 4">
    <name type="scientific">Lignipirellula cremea</name>
    <dbReference type="NCBI Taxonomy" id="2528010"/>
    <lineage>
        <taxon>Bacteria</taxon>
        <taxon>Pseudomonadati</taxon>
        <taxon>Planctomycetota</taxon>
        <taxon>Planctomycetia</taxon>
        <taxon>Pirellulales</taxon>
        <taxon>Pirellulaceae</taxon>
        <taxon>Lignipirellula</taxon>
    </lineage>
</organism>
<dbReference type="EMBL" id="CP036433">
    <property type="protein sequence ID" value="QDU99004.1"/>
    <property type="molecule type" value="Genomic_DNA"/>
</dbReference>
<dbReference type="InterPro" id="IPR000801">
    <property type="entry name" value="Esterase-like"/>
</dbReference>
<accession>A0A518E4J9</accession>
<dbReference type="Pfam" id="PF00756">
    <property type="entry name" value="Esterase"/>
    <property type="match status" value="1"/>
</dbReference>
<dbReference type="AlphaFoldDB" id="A0A518E4J9"/>
<dbReference type="Proteomes" id="UP000317648">
    <property type="component" value="Chromosome"/>
</dbReference>
<keyword evidence="2" id="KW-0732">Signal</keyword>
<dbReference type="Gene3D" id="3.40.50.1820">
    <property type="entry name" value="alpha/beta hydrolase"/>
    <property type="match status" value="1"/>
</dbReference>
<dbReference type="RefSeq" id="WP_145058678.1">
    <property type="nucleotide sequence ID" value="NZ_CP036433.1"/>
</dbReference>
<feature type="signal peptide" evidence="2">
    <location>
        <begin position="1"/>
        <end position="25"/>
    </location>
</feature>
<evidence type="ECO:0000313" key="3">
    <source>
        <dbReference type="EMBL" id="QDU99004.1"/>
    </source>
</evidence>
<gene>
    <name evidence="3" type="ORF">Pla8534_69150</name>
</gene>
<dbReference type="InterPro" id="IPR050583">
    <property type="entry name" value="Mycobacterial_A85_antigen"/>
</dbReference>